<evidence type="ECO:0000256" key="2">
    <source>
        <dbReference type="ARBA" id="ARBA00022475"/>
    </source>
</evidence>
<feature type="transmembrane region" description="Helical" evidence="8">
    <location>
        <begin position="456"/>
        <end position="477"/>
    </location>
</feature>
<evidence type="ECO:0000256" key="1">
    <source>
        <dbReference type="ARBA" id="ARBA00004651"/>
    </source>
</evidence>
<evidence type="ECO:0000256" key="5">
    <source>
        <dbReference type="ARBA" id="ARBA00022692"/>
    </source>
</evidence>
<feature type="transmembrane region" description="Helical" evidence="8">
    <location>
        <begin position="430"/>
        <end position="449"/>
    </location>
</feature>
<keyword evidence="5 8" id="KW-0812">Transmembrane</keyword>
<evidence type="ECO:0000313" key="10">
    <source>
        <dbReference type="EMBL" id="KAA9353975.1"/>
    </source>
</evidence>
<feature type="domain" description="Glycosyltransferase RgtA/B/C/D-like" evidence="9">
    <location>
        <begin position="64"/>
        <end position="209"/>
    </location>
</feature>
<gene>
    <name evidence="10" type="ORF">F0P93_15275</name>
</gene>
<reference evidence="10 11" key="1">
    <citation type="submission" date="2019-09" db="EMBL/GenBank/DDBJ databases">
        <title>Genome Sequence of Larkinella sp MA1.</title>
        <authorList>
            <person name="Srinivasan S."/>
        </authorList>
    </citation>
    <scope>NUCLEOTIDE SEQUENCE [LARGE SCALE GENOMIC DNA]</scope>
    <source>
        <strain evidence="10 11">MA1</strain>
    </source>
</reference>
<keyword evidence="11" id="KW-1185">Reference proteome</keyword>
<feature type="transmembrane region" description="Helical" evidence="8">
    <location>
        <begin position="354"/>
        <end position="371"/>
    </location>
</feature>
<keyword evidence="3" id="KW-0328">Glycosyltransferase</keyword>
<feature type="transmembrane region" description="Helical" evidence="8">
    <location>
        <begin position="329"/>
        <end position="348"/>
    </location>
</feature>
<feature type="transmembrane region" description="Helical" evidence="8">
    <location>
        <begin position="140"/>
        <end position="160"/>
    </location>
</feature>
<comment type="subcellular location">
    <subcellularLocation>
        <location evidence="1">Cell membrane</location>
        <topology evidence="1">Multi-pass membrane protein</topology>
    </subcellularLocation>
</comment>
<evidence type="ECO:0000313" key="11">
    <source>
        <dbReference type="Proteomes" id="UP000326344"/>
    </source>
</evidence>
<feature type="transmembrane region" description="Helical" evidence="8">
    <location>
        <begin position="84"/>
        <end position="103"/>
    </location>
</feature>
<dbReference type="GO" id="GO:0010041">
    <property type="term" value="P:response to iron(III) ion"/>
    <property type="evidence" value="ECO:0007669"/>
    <property type="project" value="TreeGrafter"/>
</dbReference>
<protein>
    <submittedName>
        <fullName evidence="10">Glycosyltransferase family 39 protein</fullName>
    </submittedName>
</protein>
<keyword evidence="2" id="KW-1003">Cell membrane</keyword>
<dbReference type="GO" id="GO:0009103">
    <property type="term" value="P:lipopolysaccharide biosynthetic process"/>
    <property type="evidence" value="ECO:0007669"/>
    <property type="project" value="UniProtKB-ARBA"/>
</dbReference>
<feature type="transmembrane region" description="Helical" evidence="8">
    <location>
        <begin position="6"/>
        <end position="25"/>
    </location>
</feature>
<dbReference type="PANTHER" id="PTHR33908">
    <property type="entry name" value="MANNOSYLTRANSFERASE YKCB-RELATED"/>
    <property type="match status" value="1"/>
</dbReference>
<evidence type="ECO:0000256" key="7">
    <source>
        <dbReference type="ARBA" id="ARBA00023136"/>
    </source>
</evidence>
<keyword evidence="6 8" id="KW-1133">Transmembrane helix</keyword>
<dbReference type="InterPro" id="IPR050297">
    <property type="entry name" value="LipidA_mod_glycosyltrf_83"/>
</dbReference>
<keyword evidence="7 8" id="KW-0472">Membrane</keyword>
<dbReference type="AlphaFoldDB" id="A0A5N1JFV4"/>
<organism evidence="10 11">
    <name type="scientific">Larkinella humicola</name>
    <dbReference type="NCBI Taxonomy" id="2607654"/>
    <lineage>
        <taxon>Bacteria</taxon>
        <taxon>Pseudomonadati</taxon>
        <taxon>Bacteroidota</taxon>
        <taxon>Cytophagia</taxon>
        <taxon>Cytophagales</taxon>
        <taxon>Spirosomataceae</taxon>
        <taxon>Larkinella</taxon>
    </lineage>
</organism>
<feature type="transmembrane region" description="Helical" evidence="8">
    <location>
        <begin position="115"/>
        <end position="131"/>
    </location>
</feature>
<accession>A0A5N1JFV4</accession>
<evidence type="ECO:0000256" key="8">
    <source>
        <dbReference type="SAM" id="Phobius"/>
    </source>
</evidence>
<dbReference type="Pfam" id="PF13231">
    <property type="entry name" value="PMT_2"/>
    <property type="match status" value="1"/>
</dbReference>
<feature type="transmembrane region" description="Helical" evidence="8">
    <location>
        <begin position="380"/>
        <end position="402"/>
    </location>
</feature>
<dbReference type="PANTHER" id="PTHR33908:SF3">
    <property type="entry name" value="UNDECAPRENYL PHOSPHATE-ALPHA-4-AMINO-4-DEOXY-L-ARABINOSE ARABINOSYL TRANSFERASE"/>
    <property type="match status" value="1"/>
</dbReference>
<dbReference type="GO" id="GO:0016763">
    <property type="term" value="F:pentosyltransferase activity"/>
    <property type="evidence" value="ECO:0007669"/>
    <property type="project" value="TreeGrafter"/>
</dbReference>
<dbReference type="EMBL" id="VTWS01000003">
    <property type="protein sequence ID" value="KAA9353975.1"/>
    <property type="molecule type" value="Genomic_DNA"/>
</dbReference>
<sequence>MPRIPSRFIPLLLVLAGALFYFPFLGRVHLFDWDEINFAESAREMIVTGNYTRVQINFQPFWEKPPLFFWLQVLAMKAFGINEFAARFPNAVMGIVTLLVLYFVGKKSVDERFGLLWALAYFGSLTPHLYFKSGIIDPTFNLFIFLSVWFIAQAVSAYGTPKATRLAAFSGLFVGLAVLTKGPVGGLLVGLTFLVYWAIQRFRPILSFLNGLLFFGCGLAVASVWFGLELVKNGFWFFEEFFRYQIRLFSTPDAGHQQPFYYHFVVVLLGCFPMSLLAIRGFFADSRSDLQSAVPIPESIADYKSATENRSDRNTGPLKSERAVSLRRWMIILFWVVMILFSIVKTKIVHYSSMAWFPVSYLAATVLYSYLKGSLTWNRWLTIGIAVIGGVLALLITALPLVGMNAVELIPYIKDRFAAANLTAPVEWQGWEWVIGTAYGVIIIGLLVLRQKRPVGSVVTLFLATPVLLWFVLPAIIPKIERYTQGAVIDFYEAKQGQDVYIEPIGYKSYAHLFYFRKQPPTNPNSYREDWLINGPVDKPAFFVTRNINIDQYRYHPNLEIIREDAGFVFLRRKPAFK</sequence>
<keyword evidence="4 10" id="KW-0808">Transferase</keyword>
<feature type="transmembrane region" description="Helical" evidence="8">
    <location>
        <begin position="166"/>
        <end position="199"/>
    </location>
</feature>
<feature type="transmembrane region" description="Helical" evidence="8">
    <location>
        <begin position="260"/>
        <end position="283"/>
    </location>
</feature>
<proteinExistence type="predicted"/>
<comment type="caution">
    <text evidence="10">The sequence shown here is derived from an EMBL/GenBank/DDBJ whole genome shotgun (WGS) entry which is preliminary data.</text>
</comment>
<feature type="transmembrane region" description="Helical" evidence="8">
    <location>
        <begin position="206"/>
        <end position="228"/>
    </location>
</feature>
<dbReference type="GO" id="GO:0005886">
    <property type="term" value="C:plasma membrane"/>
    <property type="evidence" value="ECO:0007669"/>
    <property type="project" value="UniProtKB-SubCell"/>
</dbReference>
<dbReference type="Proteomes" id="UP000326344">
    <property type="component" value="Unassembled WGS sequence"/>
</dbReference>
<evidence type="ECO:0000256" key="4">
    <source>
        <dbReference type="ARBA" id="ARBA00022679"/>
    </source>
</evidence>
<evidence type="ECO:0000256" key="6">
    <source>
        <dbReference type="ARBA" id="ARBA00022989"/>
    </source>
</evidence>
<dbReference type="InterPro" id="IPR038731">
    <property type="entry name" value="RgtA/B/C-like"/>
</dbReference>
<evidence type="ECO:0000256" key="3">
    <source>
        <dbReference type="ARBA" id="ARBA00022676"/>
    </source>
</evidence>
<evidence type="ECO:0000259" key="9">
    <source>
        <dbReference type="Pfam" id="PF13231"/>
    </source>
</evidence>
<dbReference type="RefSeq" id="WP_150877308.1">
    <property type="nucleotide sequence ID" value="NZ_VTWS01000003.1"/>
</dbReference>
<name>A0A5N1JFV4_9BACT</name>